<proteinExistence type="predicted"/>
<evidence type="ECO:0000259" key="3">
    <source>
        <dbReference type="Pfam" id="PF25485"/>
    </source>
</evidence>
<name>W3XEN2_PESFW</name>
<dbReference type="PROSITE" id="PS51257">
    <property type="entry name" value="PROKAR_LIPOPROTEIN"/>
    <property type="match status" value="1"/>
</dbReference>
<dbReference type="HOGENOM" id="CLU_353043_0_0_1"/>
<feature type="compositionally biased region" description="Low complexity" evidence="1">
    <location>
        <begin position="653"/>
        <end position="692"/>
    </location>
</feature>
<gene>
    <name evidence="4" type="ORF">PFICI_02499</name>
</gene>
<accession>W3XEN2</accession>
<evidence type="ECO:0000313" key="5">
    <source>
        <dbReference type="Proteomes" id="UP000030651"/>
    </source>
</evidence>
<dbReference type="Proteomes" id="UP000030651">
    <property type="component" value="Unassembled WGS sequence"/>
</dbReference>
<feature type="region of interest" description="Disordered" evidence="1">
    <location>
        <begin position="138"/>
        <end position="170"/>
    </location>
</feature>
<keyword evidence="2" id="KW-0732">Signal</keyword>
<dbReference type="OrthoDB" id="3563678at2759"/>
<feature type="compositionally biased region" description="Polar residues" evidence="1">
    <location>
        <begin position="693"/>
        <end position="706"/>
    </location>
</feature>
<dbReference type="KEGG" id="pfy:PFICI_02499"/>
<dbReference type="Pfam" id="PF25485">
    <property type="entry name" value="DUF7908"/>
    <property type="match status" value="1"/>
</dbReference>
<feature type="region of interest" description="Disordered" evidence="1">
    <location>
        <begin position="613"/>
        <end position="787"/>
    </location>
</feature>
<protein>
    <recommendedName>
        <fullName evidence="3">DUF7908 domain-containing protein</fullName>
    </recommendedName>
</protein>
<reference evidence="5" key="1">
    <citation type="journal article" date="2015" name="BMC Genomics">
        <title>Genomic and transcriptomic analysis of the endophytic fungus Pestalotiopsis fici reveals its lifestyle and high potential for synthesis of natural products.</title>
        <authorList>
            <person name="Wang X."/>
            <person name="Zhang X."/>
            <person name="Liu L."/>
            <person name="Xiang M."/>
            <person name="Wang W."/>
            <person name="Sun X."/>
            <person name="Che Y."/>
            <person name="Guo L."/>
            <person name="Liu G."/>
            <person name="Guo L."/>
            <person name="Wang C."/>
            <person name="Yin W.B."/>
            <person name="Stadler M."/>
            <person name="Zhang X."/>
            <person name="Liu X."/>
        </authorList>
    </citation>
    <scope>NUCLEOTIDE SEQUENCE [LARGE SCALE GENOMIC DNA]</scope>
    <source>
        <strain evidence="5">W106-1 / CGMCC3.15140</strain>
    </source>
</reference>
<feature type="compositionally biased region" description="Polar residues" evidence="1">
    <location>
        <begin position="714"/>
        <end position="730"/>
    </location>
</feature>
<dbReference type="EMBL" id="KI912110">
    <property type="protein sequence ID" value="ETS84474.1"/>
    <property type="molecule type" value="Genomic_DNA"/>
</dbReference>
<evidence type="ECO:0000256" key="1">
    <source>
        <dbReference type="SAM" id="MobiDB-lite"/>
    </source>
</evidence>
<dbReference type="GeneID" id="19267512"/>
<feature type="chain" id="PRO_5004834512" description="DUF7908 domain-containing protein" evidence="2">
    <location>
        <begin position="20"/>
        <end position="796"/>
    </location>
</feature>
<feature type="region of interest" description="Disordered" evidence="1">
    <location>
        <begin position="64"/>
        <end position="84"/>
    </location>
</feature>
<organism evidence="4 5">
    <name type="scientific">Pestalotiopsis fici (strain W106-1 / CGMCC3.15140)</name>
    <dbReference type="NCBI Taxonomy" id="1229662"/>
    <lineage>
        <taxon>Eukaryota</taxon>
        <taxon>Fungi</taxon>
        <taxon>Dikarya</taxon>
        <taxon>Ascomycota</taxon>
        <taxon>Pezizomycotina</taxon>
        <taxon>Sordariomycetes</taxon>
        <taxon>Xylariomycetidae</taxon>
        <taxon>Amphisphaeriales</taxon>
        <taxon>Sporocadaceae</taxon>
        <taxon>Pestalotiopsis</taxon>
    </lineage>
</organism>
<dbReference type="InParanoid" id="W3XEN2"/>
<feature type="compositionally biased region" description="Polar residues" evidence="1">
    <location>
        <begin position="613"/>
        <end position="652"/>
    </location>
</feature>
<keyword evidence="5" id="KW-1185">Reference proteome</keyword>
<dbReference type="RefSeq" id="XP_007829271.1">
    <property type="nucleotide sequence ID" value="XM_007831080.1"/>
</dbReference>
<dbReference type="AlphaFoldDB" id="W3XEN2"/>
<feature type="signal peptide" evidence="2">
    <location>
        <begin position="1"/>
        <end position="19"/>
    </location>
</feature>
<sequence length="796" mass="81077">MVRNRWALLLPGLLGLALAACSDSSCLERLENCGPGCVADCSRWLAVTVTPATITSTITVQSSTTTATGLARRQESQDNQGLCPPPPFPPYAGAVCNDLSEYVSACSCIGAGPTTTTVAVPTTTVTVTADGILNPTISGVTSTTSGSNPTTSTSTLIPTGASAETSAASTTSDSPIILTVAPVIQPAVQTPAPGKRWLRRQTPTESEPPVGGFIGADSSDSGCASAQEFTIVDGELTGQGGSLRADIDASFTEFVPSSGGTISRTFVVINSTLHWQNETFSGGEAGFCQSSDGVVYATFRDAESDLPVDCSPISIVVYRANRCVNGVIVPDPDQSITSSDSMTASSSSSDSMVASSFEPSSAFTSPSTIISVTSSSSIISSSTLPSLNNFTSSTGFAPSGTGPLSTALSGIFPSSTFASSTAPYSNLTSSTVSADTASSTATPSIIPQPPLFGFCLQVDGRNSSLDKQFVTSEGLGDGLYLEAKGTSSRSPVKFTLNPITGALSTSDGSYVTISGCPEPDAEFVSFSIETADAVNAAPGDFILVTCSPRYSPVMSAFELQCSADSGESNYGPFTGTGTDPVELSMLREDGSDLSQSVTLVLRSGAECALNTSEPTVTSMTSTTIPSSVASETASQSPLDSFESLPTSVESIPTTFLSETSSETSTSVMLNPSDATPTDITSSSPSISSITPSETGAQSSVTSSEAGSTLIEETPTASSSIFPSETSTTSPGIWDPSDPPSTPMISIPSSASSTVSSETETTSTSSESIVSSTEDITPSSSTISSETITSITTIEIV</sequence>
<evidence type="ECO:0000313" key="4">
    <source>
        <dbReference type="EMBL" id="ETS84474.1"/>
    </source>
</evidence>
<evidence type="ECO:0000256" key="2">
    <source>
        <dbReference type="SAM" id="SignalP"/>
    </source>
</evidence>
<dbReference type="eggNOG" id="ENOG502S2YN">
    <property type="taxonomic scope" value="Eukaryota"/>
</dbReference>
<feature type="domain" description="DUF7908" evidence="3">
    <location>
        <begin position="212"/>
        <end position="319"/>
    </location>
</feature>
<feature type="compositionally biased region" description="Low complexity" evidence="1">
    <location>
        <begin position="742"/>
        <end position="787"/>
    </location>
</feature>
<dbReference type="InterPro" id="IPR057230">
    <property type="entry name" value="DUF7908"/>
</dbReference>